<accession>A0A6H0XNK7</accession>
<dbReference type="Pfam" id="PF12796">
    <property type="entry name" value="Ank_2"/>
    <property type="match status" value="1"/>
</dbReference>
<organism evidence="2 3">
    <name type="scientific">Peltaster fructicola</name>
    <dbReference type="NCBI Taxonomy" id="286661"/>
    <lineage>
        <taxon>Eukaryota</taxon>
        <taxon>Fungi</taxon>
        <taxon>Dikarya</taxon>
        <taxon>Ascomycota</taxon>
        <taxon>Pezizomycotina</taxon>
        <taxon>Dothideomycetes</taxon>
        <taxon>Dothideomycetes incertae sedis</taxon>
        <taxon>Peltaster</taxon>
    </lineage>
</organism>
<dbReference type="InterPro" id="IPR036770">
    <property type="entry name" value="Ankyrin_rpt-contain_sf"/>
</dbReference>
<proteinExistence type="predicted"/>
<dbReference type="EMBL" id="CP051139">
    <property type="protein sequence ID" value="QIW96069.1"/>
    <property type="molecule type" value="Genomic_DNA"/>
</dbReference>
<evidence type="ECO:0000256" key="1">
    <source>
        <dbReference type="PROSITE-ProRule" id="PRU00023"/>
    </source>
</evidence>
<dbReference type="PROSITE" id="PS50088">
    <property type="entry name" value="ANK_REPEAT"/>
    <property type="match status" value="1"/>
</dbReference>
<keyword evidence="3" id="KW-1185">Reference proteome</keyword>
<name>A0A6H0XNK7_9PEZI</name>
<dbReference type="AlphaFoldDB" id="A0A6H0XNK7"/>
<dbReference type="PROSITE" id="PS50297">
    <property type="entry name" value="ANK_REP_REGION"/>
    <property type="match status" value="1"/>
</dbReference>
<evidence type="ECO:0000313" key="3">
    <source>
        <dbReference type="Proteomes" id="UP000503462"/>
    </source>
</evidence>
<gene>
    <name evidence="2" type="ORF">AMS68_001587</name>
</gene>
<sequence length="136" mass="14719">MADDGATPKEILFEACRRNNTALLSEVLAEAPLSSKTAEIAEFLNTATNSLGSTAIHVAAANGSYEVLDQILDQEGVEIDGKERRDGDTALHKAARYCNGLPQQAWAQEGIRAISHLKLYLIHAMIHAGMSCVKQR</sequence>
<protein>
    <submittedName>
        <fullName evidence="2">Uncharacterized protein</fullName>
    </submittedName>
</protein>
<evidence type="ECO:0000313" key="2">
    <source>
        <dbReference type="EMBL" id="QIW96069.1"/>
    </source>
</evidence>
<feature type="repeat" description="ANK" evidence="1">
    <location>
        <begin position="51"/>
        <end position="84"/>
    </location>
</feature>
<dbReference type="SUPFAM" id="SSF48403">
    <property type="entry name" value="Ankyrin repeat"/>
    <property type="match status" value="1"/>
</dbReference>
<dbReference type="OrthoDB" id="9995210at2759"/>
<keyword evidence="1" id="KW-0040">ANK repeat</keyword>
<reference evidence="2 3" key="1">
    <citation type="journal article" date="2016" name="Sci. Rep.">
        <title>Peltaster fructicola genome reveals evolution from an invasive phytopathogen to an ectophytic parasite.</title>
        <authorList>
            <person name="Xu C."/>
            <person name="Chen H."/>
            <person name="Gleason M.L."/>
            <person name="Xu J.R."/>
            <person name="Liu H."/>
            <person name="Zhang R."/>
            <person name="Sun G."/>
        </authorList>
    </citation>
    <scope>NUCLEOTIDE SEQUENCE [LARGE SCALE GENOMIC DNA]</scope>
    <source>
        <strain evidence="2 3">LNHT1506</strain>
    </source>
</reference>
<dbReference type="Proteomes" id="UP000503462">
    <property type="component" value="Chromosome 1"/>
</dbReference>
<dbReference type="InterPro" id="IPR002110">
    <property type="entry name" value="Ankyrin_rpt"/>
</dbReference>
<dbReference type="Gene3D" id="1.25.40.20">
    <property type="entry name" value="Ankyrin repeat-containing domain"/>
    <property type="match status" value="1"/>
</dbReference>